<dbReference type="PRINTS" id="PR01790">
    <property type="entry name" value="SMP30FAMILY"/>
</dbReference>
<dbReference type="EMBL" id="CADCVW010000075">
    <property type="protein sequence ID" value="CAA9509485.1"/>
    <property type="molecule type" value="Genomic_DNA"/>
</dbReference>
<dbReference type="GO" id="GO:0019853">
    <property type="term" value="P:L-ascorbic acid biosynthetic process"/>
    <property type="evidence" value="ECO:0007669"/>
    <property type="project" value="TreeGrafter"/>
</dbReference>
<dbReference type="GO" id="GO:0004341">
    <property type="term" value="F:gluconolactonase activity"/>
    <property type="evidence" value="ECO:0007669"/>
    <property type="project" value="TreeGrafter"/>
</dbReference>
<sequence length="350" mass="37294">MHEPTCVWPVAAALGEGPLWSPAGGALWFVDIKGRTIHRYHLKTEDKKSFPVPEQVGFVALHAHDGRLVAGLQSGLHLFDPVEGTLDKLADVEADDPGNRINDGHTDHGGRLWFGTMDDAIGRRSGALYSWDGMRCMRHEGGFGITNGPCASPDGRTFYLTDTLDRTIYAYDLSPDGVLSNKRPLLVMEEGAGNPDGTIVDAAGDLWVALWGGSCVRRYSPNGELRQQVDLPAPNVTKLALGGPDLRTAFVTTARGDMDEAALAERPLAGGLFAFRVETPGMPAQPARAGDGGAKMSEEEKTPPKEAAAPTPTAGEDTRRRFRQGVGVGIGSAAIVAALLYARKGKGTKD</sequence>
<keyword evidence="5" id="KW-0812">Transmembrane</keyword>
<dbReference type="GO" id="GO:0005509">
    <property type="term" value="F:calcium ion binding"/>
    <property type="evidence" value="ECO:0007669"/>
    <property type="project" value="TreeGrafter"/>
</dbReference>
<keyword evidence="3" id="KW-0862">Zinc</keyword>
<proteinExistence type="inferred from homology"/>
<accession>A0A6J4SZZ2</accession>
<feature type="domain" description="SMP-30/Gluconolactonase/LRE-like region" evidence="6">
    <location>
        <begin position="14"/>
        <end position="255"/>
    </location>
</feature>
<organism evidence="7">
    <name type="scientific">uncultured Sphingomonadaceae bacterium</name>
    <dbReference type="NCBI Taxonomy" id="169976"/>
    <lineage>
        <taxon>Bacteria</taxon>
        <taxon>Pseudomonadati</taxon>
        <taxon>Pseudomonadota</taxon>
        <taxon>Alphaproteobacteria</taxon>
        <taxon>Sphingomonadales</taxon>
        <taxon>Sphingomonadaceae</taxon>
        <taxon>environmental samples</taxon>
    </lineage>
</organism>
<feature type="binding site" evidence="3">
    <location>
        <position position="196"/>
    </location>
    <ligand>
        <name>a divalent metal cation</name>
        <dbReference type="ChEBI" id="CHEBI:60240"/>
    </ligand>
</feature>
<dbReference type="Gene3D" id="2.120.10.30">
    <property type="entry name" value="TolB, C-terminal domain"/>
    <property type="match status" value="1"/>
</dbReference>
<dbReference type="PANTHER" id="PTHR10907">
    <property type="entry name" value="REGUCALCIN"/>
    <property type="match status" value="1"/>
</dbReference>
<feature type="binding site" evidence="3">
    <location>
        <position position="147"/>
    </location>
    <ligand>
        <name>a divalent metal cation</name>
        <dbReference type="ChEBI" id="CHEBI:60240"/>
    </ligand>
</feature>
<protein>
    <submittedName>
        <fullName evidence="7">Xylonolactonase</fullName>
        <ecNumber evidence="7">3.1.1.68</ecNumber>
    </submittedName>
</protein>
<feature type="compositionally biased region" description="Low complexity" evidence="4">
    <location>
        <begin position="305"/>
        <end position="314"/>
    </location>
</feature>
<dbReference type="InterPro" id="IPR013658">
    <property type="entry name" value="SGL"/>
</dbReference>
<gene>
    <name evidence="7" type="ORF">AVDCRST_MAG39-1928</name>
</gene>
<feature type="binding site" evidence="3">
    <location>
        <position position="100"/>
    </location>
    <ligand>
        <name>substrate</name>
    </ligand>
</feature>
<reference evidence="7" key="1">
    <citation type="submission" date="2020-02" db="EMBL/GenBank/DDBJ databases">
        <authorList>
            <person name="Meier V. D."/>
        </authorList>
    </citation>
    <scope>NUCLEOTIDE SEQUENCE</scope>
    <source>
        <strain evidence="7">AVDCRST_MAG39</strain>
    </source>
</reference>
<dbReference type="InterPro" id="IPR011042">
    <property type="entry name" value="6-blade_b-propeller_TolB-like"/>
</dbReference>
<dbReference type="GO" id="GO:0050402">
    <property type="term" value="F:xylono-1,4-lactonase activity"/>
    <property type="evidence" value="ECO:0007669"/>
    <property type="project" value="UniProtKB-EC"/>
</dbReference>
<evidence type="ECO:0000256" key="4">
    <source>
        <dbReference type="SAM" id="MobiDB-lite"/>
    </source>
</evidence>
<feature type="binding site" evidence="3">
    <location>
        <position position="102"/>
    </location>
    <ligand>
        <name>substrate</name>
    </ligand>
</feature>
<evidence type="ECO:0000259" key="6">
    <source>
        <dbReference type="Pfam" id="PF08450"/>
    </source>
</evidence>
<comment type="similarity">
    <text evidence="1">Belongs to the SMP-30/CGR1 family.</text>
</comment>
<feature type="region of interest" description="Disordered" evidence="4">
    <location>
        <begin position="281"/>
        <end position="323"/>
    </location>
</feature>
<dbReference type="PANTHER" id="PTHR10907:SF47">
    <property type="entry name" value="REGUCALCIN"/>
    <property type="match status" value="1"/>
</dbReference>
<evidence type="ECO:0000313" key="7">
    <source>
        <dbReference type="EMBL" id="CAA9509485.1"/>
    </source>
</evidence>
<evidence type="ECO:0000256" key="1">
    <source>
        <dbReference type="ARBA" id="ARBA00008853"/>
    </source>
</evidence>
<keyword evidence="7" id="KW-0378">Hydrolase</keyword>
<dbReference type="InterPro" id="IPR005511">
    <property type="entry name" value="SMP-30"/>
</dbReference>
<keyword evidence="5" id="KW-0472">Membrane</keyword>
<dbReference type="SUPFAM" id="SSF63829">
    <property type="entry name" value="Calcium-dependent phosphotriesterase"/>
    <property type="match status" value="1"/>
</dbReference>
<comment type="cofactor">
    <cofactor evidence="3">
        <name>Zn(2+)</name>
        <dbReference type="ChEBI" id="CHEBI:29105"/>
    </cofactor>
    <text evidence="3">Binds 1 divalent metal cation per subunit.</text>
</comment>
<evidence type="ECO:0000256" key="2">
    <source>
        <dbReference type="PIRSR" id="PIRSR605511-1"/>
    </source>
</evidence>
<keyword evidence="5" id="KW-1133">Transmembrane helix</keyword>
<dbReference type="Pfam" id="PF08450">
    <property type="entry name" value="SGL"/>
    <property type="match status" value="1"/>
</dbReference>
<evidence type="ECO:0000256" key="3">
    <source>
        <dbReference type="PIRSR" id="PIRSR605511-2"/>
    </source>
</evidence>
<evidence type="ECO:0000256" key="5">
    <source>
        <dbReference type="SAM" id="Phobius"/>
    </source>
</evidence>
<feature type="transmembrane region" description="Helical" evidence="5">
    <location>
        <begin position="322"/>
        <end position="342"/>
    </location>
</feature>
<name>A0A6J4SZZ2_9SPHN</name>
<feature type="binding site" evidence="3">
    <location>
        <position position="16"/>
    </location>
    <ligand>
        <name>a divalent metal cation</name>
        <dbReference type="ChEBI" id="CHEBI:60240"/>
    </ligand>
</feature>
<dbReference type="AlphaFoldDB" id="A0A6J4SZZ2"/>
<dbReference type="EC" id="3.1.1.68" evidence="7"/>
<keyword evidence="3" id="KW-0479">Metal-binding</keyword>
<feature type="active site" description="Proton donor/acceptor" evidence="2">
    <location>
        <position position="196"/>
    </location>
</feature>